<accession>A0A8H3FNE0</accession>
<keyword evidence="3" id="KW-1185">Reference proteome</keyword>
<feature type="transmembrane region" description="Helical" evidence="1">
    <location>
        <begin position="86"/>
        <end position="105"/>
    </location>
</feature>
<proteinExistence type="predicted"/>
<keyword evidence="1" id="KW-1133">Transmembrane helix</keyword>
<feature type="transmembrane region" description="Helical" evidence="1">
    <location>
        <begin position="117"/>
        <end position="141"/>
    </location>
</feature>
<keyword evidence="1" id="KW-0812">Transmembrane</keyword>
<keyword evidence="1" id="KW-0472">Membrane</keyword>
<evidence type="ECO:0000313" key="2">
    <source>
        <dbReference type="EMBL" id="CAF9924201.1"/>
    </source>
</evidence>
<reference evidence="2" key="1">
    <citation type="submission" date="2021-03" db="EMBL/GenBank/DDBJ databases">
        <authorList>
            <person name="Tagirdzhanova G."/>
        </authorList>
    </citation>
    <scope>NUCLEOTIDE SEQUENCE</scope>
</reference>
<organism evidence="2 3">
    <name type="scientific">Heterodermia speciosa</name>
    <dbReference type="NCBI Taxonomy" id="116794"/>
    <lineage>
        <taxon>Eukaryota</taxon>
        <taxon>Fungi</taxon>
        <taxon>Dikarya</taxon>
        <taxon>Ascomycota</taxon>
        <taxon>Pezizomycotina</taxon>
        <taxon>Lecanoromycetes</taxon>
        <taxon>OSLEUM clade</taxon>
        <taxon>Lecanoromycetidae</taxon>
        <taxon>Caliciales</taxon>
        <taxon>Physciaceae</taxon>
        <taxon>Heterodermia</taxon>
    </lineage>
</organism>
<evidence type="ECO:0000256" key="1">
    <source>
        <dbReference type="SAM" id="Phobius"/>
    </source>
</evidence>
<dbReference type="EMBL" id="CAJPDS010000035">
    <property type="protein sequence ID" value="CAF9924201.1"/>
    <property type="molecule type" value="Genomic_DNA"/>
</dbReference>
<name>A0A8H3FNE0_9LECA</name>
<sequence>MRELNVYFSNWKSQITIQPVPAMEPPEPTSEQSDSNFDYLVDLNKDSDSIRELQSSLMRRTEPAVKQKLQDLCYPKFKKMAFYQQIMIAIVAIYSEAYVPLFEIIEDIRSNPWNLVHLGYMVLYALLYEFVLTLVACPHWYPLWLMRFIRIVTPLYTPLSLWITLRCYRSGYKQLATAMAGCLVGHLHGQVKIPGRKSHEATLEAVKNIYQEAYDQMKEDSTNALDEAYALLRKETTAFCQEKNDLWEERLKEKQHYIDESAKGLKRMKKYQDNVIETKRKHIETMERLNEVLREGNEKTRLEQEEQQRELEEKRADPWATQIRWRSRRDAYGKKERR</sequence>
<evidence type="ECO:0000313" key="3">
    <source>
        <dbReference type="Proteomes" id="UP000664521"/>
    </source>
</evidence>
<dbReference type="Proteomes" id="UP000664521">
    <property type="component" value="Unassembled WGS sequence"/>
</dbReference>
<gene>
    <name evidence="2" type="ORF">HETSPECPRED_005524</name>
</gene>
<protein>
    <submittedName>
        <fullName evidence="2">Uncharacterized protein</fullName>
    </submittedName>
</protein>
<comment type="caution">
    <text evidence="2">The sequence shown here is derived from an EMBL/GenBank/DDBJ whole genome shotgun (WGS) entry which is preliminary data.</text>
</comment>
<dbReference type="AlphaFoldDB" id="A0A8H3FNE0"/>